<reference evidence="7 8" key="1">
    <citation type="submission" date="2023-07" db="EMBL/GenBank/DDBJ databases">
        <title>Sorghum-associated microbial communities from plants grown in Nebraska, USA.</title>
        <authorList>
            <person name="Schachtman D."/>
        </authorList>
    </citation>
    <scope>NUCLEOTIDE SEQUENCE [LARGE SCALE GENOMIC DNA]</scope>
    <source>
        <strain evidence="7 8">DS2154</strain>
    </source>
</reference>
<feature type="domain" description="ABC transporter" evidence="6">
    <location>
        <begin position="5"/>
        <end position="234"/>
    </location>
</feature>
<dbReference type="Pfam" id="PF00005">
    <property type="entry name" value="ABC_tran"/>
    <property type="match status" value="1"/>
</dbReference>
<dbReference type="SUPFAM" id="SSF52540">
    <property type="entry name" value="P-loop containing nucleoside triphosphate hydrolases"/>
    <property type="match status" value="1"/>
</dbReference>
<evidence type="ECO:0000256" key="2">
    <source>
        <dbReference type="ARBA" id="ARBA00022741"/>
    </source>
</evidence>
<sequence length="256" mass="26355">MTAAWTIADARARRGRALVLDGAALSVAPGEVVGVVGPNGAGKTSLLRAGLGLMPVETGQARLAGRPVGGLNPVERARLVGYLPQERRLAWNLPALEVAALGAPDLPSSKALAVARERLERVGVADLAQRGVLDMSGGERARVLLARLLATRAPLLVADEPVAGLDPDAQLLTLDLLRAEAAAGAAVVVTLHDLGLAARSCDRILVLDHGRVAADEAPRQALSSEVLAKVFRLDGALVETPAGLIVAARRSGTPPP</sequence>
<dbReference type="PANTHER" id="PTHR42794">
    <property type="entry name" value="HEMIN IMPORT ATP-BINDING PROTEIN HMUV"/>
    <property type="match status" value="1"/>
</dbReference>
<dbReference type="Gene3D" id="3.40.50.300">
    <property type="entry name" value="P-loop containing nucleotide triphosphate hydrolases"/>
    <property type="match status" value="1"/>
</dbReference>
<gene>
    <name evidence="7" type="ORF">J2800_000378</name>
</gene>
<dbReference type="PROSITE" id="PS50893">
    <property type="entry name" value="ABC_TRANSPORTER_2"/>
    <property type="match status" value="1"/>
</dbReference>
<proteinExistence type="predicted"/>
<keyword evidence="3 7" id="KW-0067">ATP-binding</keyword>
<organism evidence="7 8">
    <name type="scientific">Caulobacter rhizosphaerae</name>
    <dbReference type="NCBI Taxonomy" id="2010972"/>
    <lineage>
        <taxon>Bacteria</taxon>
        <taxon>Pseudomonadati</taxon>
        <taxon>Pseudomonadota</taxon>
        <taxon>Alphaproteobacteria</taxon>
        <taxon>Caulobacterales</taxon>
        <taxon>Caulobacteraceae</taxon>
        <taxon>Caulobacter</taxon>
    </lineage>
</organism>
<keyword evidence="4" id="KW-1278">Translocase</keyword>
<dbReference type="InterPro" id="IPR027417">
    <property type="entry name" value="P-loop_NTPase"/>
</dbReference>
<dbReference type="SMART" id="SM00382">
    <property type="entry name" value="AAA"/>
    <property type="match status" value="1"/>
</dbReference>
<keyword evidence="2" id="KW-0547">Nucleotide-binding</keyword>
<dbReference type="InterPro" id="IPR003593">
    <property type="entry name" value="AAA+_ATPase"/>
</dbReference>
<comment type="caution">
    <text evidence="7">The sequence shown here is derived from an EMBL/GenBank/DDBJ whole genome shotgun (WGS) entry which is preliminary data.</text>
</comment>
<keyword evidence="8" id="KW-1185">Reference proteome</keyword>
<dbReference type="InterPro" id="IPR003439">
    <property type="entry name" value="ABC_transporter-like_ATP-bd"/>
</dbReference>
<dbReference type="EMBL" id="JAVDRL010000001">
    <property type="protein sequence ID" value="MDR6529663.1"/>
    <property type="molecule type" value="Genomic_DNA"/>
</dbReference>
<evidence type="ECO:0000256" key="1">
    <source>
        <dbReference type="ARBA" id="ARBA00022448"/>
    </source>
</evidence>
<dbReference type="Proteomes" id="UP001262754">
    <property type="component" value="Unassembled WGS sequence"/>
</dbReference>
<evidence type="ECO:0000256" key="4">
    <source>
        <dbReference type="ARBA" id="ARBA00022967"/>
    </source>
</evidence>
<evidence type="ECO:0000313" key="7">
    <source>
        <dbReference type="EMBL" id="MDR6529663.1"/>
    </source>
</evidence>
<dbReference type="PANTHER" id="PTHR42794:SF1">
    <property type="entry name" value="HEMIN IMPORT ATP-BINDING PROTEIN HMUV"/>
    <property type="match status" value="1"/>
</dbReference>
<name>A0ABU1MU93_9CAUL</name>
<evidence type="ECO:0000256" key="5">
    <source>
        <dbReference type="ARBA" id="ARBA00037066"/>
    </source>
</evidence>
<dbReference type="RefSeq" id="WP_310028730.1">
    <property type="nucleotide sequence ID" value="NZ_JAVDRL010000001.1"/>
</dbReference>
<comment type="function">
    <text evidence="5">Part of the ABC transporter complex HmuTUV involved in hemin import. Responsible for energy coupling to the transport system.</text>
</comment>
<protein>
    <submittedName>
        <fullName evidence="7">Iron complex transport system ATP-binding protein</fullName>
    </submittedName>
</protein>
<keyword evidence="1" id="KW-0813">Transport</keyword>
<evidence type="ECO:0000259" key="6">
    <source>
        <dbReference type="PROSITE" id="PS50893"/>
    </source>
</evidence>
<dbReference type="PROSITE" id="PS00211">
    <property type="entry name" value="ABC_TRANSPORTER_1"/>
    <property type="match status" value="1"/>
</dbReference>
<dbReference type="InterPro" id="IPR017871">
    <property type="entry name" value="ABC_transporter-like_CS"/>
</dbReference>
<dbReference type="GO" id="GO:0005524">
    <property type="term" value="F:ATP binding"/>
    <property type="evidence" value="ECO:0007669"/>
    <property type="project" value="UniProtKB-KW"/>
</dbReference>
<evidence type="ECO:0000256" key="3">
    <source>
        <dbReference type="ARBA" id="ARBA00022840"/>
    </source>
</evidence>
<accession>A0ABU1MU93</accession>
<evidence type="ECO:0000313" key="8">
    <source>
        <dbReference type="Proteomes" id="UP001262754"/>
    </source>
</evidence>